<proteinExistence type="predicted"/>
<dbReference type="Pfam" id="PF13472">
    <property type="entry name" value="Lipase_GDSL_2"/>
    <property type="match status" value="1"/>
</dbReference>
<protein>
    <recommendedName>
        <fullName evidence="1">SGNH hydrolase-type esterase domain-containing protein</fullName>
    </recommendedName>
</protein>
<gene>
    <name evidence="2" type="ORF">LfDm3_1234</name>
</gene>
<comment type="caution">
    <text evidence="2">The sequence shown here is derived from an EMBL/GenBank/DDBJ whole genome shotgun (WGS) entry which is preliminary data.</text>
</comment>
<organism evidence="2 3">
    <name type="scientific">Fructilactobacillus fructivorans</name>
    <dbReference type="NCBI Taxonomy" id="1614"/>
    <lineage>
        <taxon>Bacteria</taxon>
        <taxon>Bacillati</taxon>
        <taxon>Bacillota</taxon>
        <taxon>Bacilli</taxon>
        <taxon>Lactobacillales</taxon>
        <taxon>Lactobacillaceae</taxon>
        <taxon>Fructilactobacillus</taxon>
    </lineage>
</organism>
<name>A0A0C1PZI9_9LACO</name>
<dbReference type="OrthoDB" id="2311671at2"/>
<accession>A0A0C1PZI9</accession>
<dbReference type="EMBL" id="JOJZ01000024">
    <property type="protein sequence ID" value="KID41088.1"/>
    <property type="molecule type" value="Genomic_DNA"/>
</dbReference>
<evidence type="ECO:0000313" key="2">
    <source>
        <dbReference type="EMBL" id="KID41088.1"/>
    </source>
</evidence>
<dbReference type="RefSeq" id="WP_039145031.1">
    <property type="nucleotide sequence ID" value="NZ_JOJZ01000024.1"/>
</dbReference>
<dbReference type="CDD" id="cd00229">
    <property type="entry name" value="SGNH_hydrolase"/>
    <property type="match status" value="1"/>
</dbReference>
<dbReference type="AlphaFoldDB" id="A0A0C1PZI9"/>
<sequence>MKPINEDNIILLGDSLTRGFDGERDLVYNWPYYLGQFLPFKSITNAGQNAGTITGNCELDLTYQVDHHDFKNYELATIFYGTNDFAHRYETLEVVGRMLDQNIKQIKAENPSIMILGILPLNRFDGGSDNYNVEGLAHYTFGQLLDRLIKIYHQNNINVLNWRKVAPTLVDNSNYQTRLNDHRLHPNSSTYKMMAKIIAEFIQKNVNQKEP</sequence>
<evidence type="ECO:0000313" key="3">
    <source>
        <dbReference type="Proteomes" id="UP000031397"/>
    </source>
</evidence>
<dbReference type="InterPro" id="IPR036514">
    <property type="entry name" value="SGNH_hydro_sf"/>
</dbReference>
<keyword evidence="3" id="KW-1185">Reference proteome</keyword>
<dbReference type="Proteomes" id="UP000031397">
    <property type="component" value="Unassembled WGS sequence"/>
</dbReference>
<dbReference type="PATRIC" id="fig|1614.7.peg.1173"/>
<evidence type="ECO:0000259" key="1">
    <source>
        <dbReference type="Pfam" id="PF13472"/>
    </source>
</evidence>
<dbReference type="SUPFAM" id="SSF52266">
    <property type="entry name" value="SGNH hydrolase"/>
    <property type="match status" value="1"/>
</dbReference>
<dbReference type="GeneID" id="74913895"/>
<dbReference type="InterPro" id="IPR013830">
    <property type="entry name" value="SGNH_hydro"/>
</dbReference>
<dbReference type="Gene3D" id="3.40.50.1110">
    <property type="entry name" value="SGNH hydrolase"/>
    <property type="match status" value="1"/>
</dbReference>
<reference evidence="2 3" key="1">
    <citation type="submission" date="2014-06" db="EMBL/GenBank/DDBJ databases">
        <title>Functional and comparative genomic analyses of the Drosophila gut microbiota identify candidate symbiosis factors.</title>
        <authorList>
            <person name="Newell P.D."/>
            <person name="Chaston J.M."/>
            <person name="Douglas A.E."/>
        </authorList>
    </citation>
    <scope>NUCLEOTIDE SEQUENCE [LARGE SCALE GENOMIC DNA]</scope>
    <source>
        <strain evidence="2 3">DmCS_002</strain>
    </source>
</reference>
<feature type="domain" description="SGNH hydrolase-type esterase" evidence="1">
    <location>
        <begin position="11"/>
        <end position="192"/>
    </location>
</feature>